<dbReference type="PROSITE" id="PS51257">
    <property type="entry name" value="PROKAR_LIPOPROTEIN"/>
    <property type="match status" value="1"/>
</dbReference>
<dbReference type="RefSeq" id="WP_082804036.1">
    <property type="nucleotide sequence ID" value="NZ_ANBO01000044.1"/>
</dbReference>
<dbReference type="GeneID" id="74304339"/>
<sequence length="216" mass="22390">MRRTLVALALILSITGCGGGDVSDANGSTTAPAAATSTTVRPPALLSEEALAAALLDLQDLPPGYSQEPPSSQTGKSKTFCDYEPPFEEEIRVRRDFVKGAGPSAEYLSVGLRQYAGVEQASAAFEALTDALSWCTGETYEGSNLTYAPMSAPKVGAGSVGIKMTSDDGPDLLQFFAVVGPVLVNTGGGGLVNANVNEVMHLLEAQVDKYETAVSP</sequence>
<dbReference type="EMBL" id="ANBP01000053">
    <property type="protein sequence ID" value="KAB7752007.1"/>
    <property type="molecule type" value="Genomic_DNA"/>
</dbReference>
<proteinExistence type="predicted"/>
<evidence type="ECO:0000313" key="4">
    <source>
        <dbReference type="Proteomes" id="UP000325690"/>
    </source>
</evidence>
<keyword evidence="4" id="KW-1185">Reference proteome</keyword>
<dbReference type="AlphaFoldDB" id="A0A5N5USB9"/>
<reference evidence="3 4" key="1">
    <citation type="submission" date="2012-10" db="EMBL/GenBank/DDBJ databases">
        <title>The draft sequence of the Mycobacterium pheli genome.</title>
        <authorList>
            <person name="Pettersson B.M.F."/>
            <person name="Das S."/>
            <person name="Dasgupta S."/>
            <person name="Bhattacharya A."/>
            <person name="Kirsebom L.A."/>
        </authorList>
    </citation>
    <scope>NUCLEOTIDE SEQUENCE [LARGE SCALE GENOMIC DNA]</scope>
    <source>
        <strain evidence="3 4">CCUG 21000</strain>
    </source>
</reference>
<keyword evidence="2" id="KW-0732">Signal</keyword>
<feature type="signal peptide" evidence="2">
    <location>
        <begin position="1"/>
        <end position="19"/>
    </location>
</feature>
<evidence type="ECO:0000256" key="2">
    <source>
        <dbReference type="SAM" id="SignalP"/>
    </source>
</evidence>
<feature type="compositionally biased region" description="Polar residues" evidence="1">
    <location>
        <begin position="68"/>
        <end position="77"/>
    </location>
</feature>
<gene>
    <name evidence="3" type="ORF">MPHL21000_22765</name>
</gene>
<accession>A0A5N5USB9</accession>
<feature type="chain" id="PRO_5039501954" description="PknH-like extracellular domain-containing protein" evidence="2">
    <location>
        <begin position="20"/>
        <end position="216"/>
    </location>
</feature>
<evidence type="ECO:0000313" key="3">
    <source>
        <dbReference type="EMBL" id="KAB7752007.1"/>
    </source>
</evidence>
<organism evidence="3 4">
    <name type="scientific">Mycolicibacterium phlei DSM 43239 = CCUG 21000</name>
    <dbReference type="NCBI Taxonomy" id="1226750"/>
    <lineage>
        <taxon>Bacteria</taxon>
        <taxon>Bacillati</taxon>
        <taxon>Actinomycetota</taxon>
        <taxon>Actinomycetes</taxon>
        <taxon>Mycobacteriales</taxon>
        <taxon>Mycobacteriaceae</taxon>
        <taxon>Mycolicibacterium</taxon>
    </lineage>
</organism>
<dbReference type="Proteomes" id="UP000325690">
    <property type="component" value="Unassembled WGS sequence"/>
</dbReference>
<protein>
    <recommendedName>
        <fullName evidence="5">PknH-like extracellular domain-containing protein</fullName>
    </recommendedName>
</protein>
<evidence type="ECO:0000256" key="1">
    <source>
        <dbReference type="SAM" id="MobiDB-lite"/>
    </source>
</evidence>
<name>A0A5N5USB9_MYCPH</name>
<comment type="caution">
    <text evidence="3">The sequence shown here is derived from an EMBL/GenBank/DDBJ whole genome shotgun (WGS) entry which is preliminary data.</text>
</comment>
<evidence type="ECO:0008006" key="5">
    <source>
        <dbReference type="Google" id="ProtNLM"/>
    </source>
</evidence>
<feature type="region of interest" description="Disordered" evidence="1">
    <location>
        <begin position="62"/>
        <end position="81"/>
    </location>
</feature>